<evidence type="ECO:0000313" key="3">
    <source>
        <dbReference type="Proteomes" id="UP000264589"/>
    </source>
</evidence>
<gene>
    <name evidence="2" type="ORF">DX908_05205</name>
</gene>
<dbReference type="Proteomes" id="UP000264589">
    <property type="component" value="Unassembled WGS sequence"/>
</dbReference>
<keyword evidence="3" id="KW-1185">Reference proteome</keyword>
<dbReference type="InParanoid" id="A0A371RGY9"/>
<dbReference type="RefSeq" id="WP_116391361.1">
    <property type="nucleotide sequence ID" value="NZ_CAXQPM010000009.1"/>
</dbReference>
<sequence>MIPSIPSSAAAQTQAASSSEPVVDEAREAQLRASAQEFEGVFIRQMLQYAGLAEAFGAEGQTADAFSTFLLDHLAEKITEQGGFGLAESFYNRLATADFEAEDTLGRRV</sequence>
<dbReference type="EMBL" id="QUQO01000001">
    <property type="protein sequence ID" value="RFB04728.1"/>
    <property type="molecule type" value="Genomic_DNA"/>
</dbReference>
<feature type="region of interest" description="Disordered" evidence="1">
    <location>
        <begin position="1"/>
        <end position="23"/>
    </location>
</feature>
<feature type="compositionally biased region" description="Low complexity" evidence="1">
    <location>
        <begin position="7"/>
        <end position="19"/>
    </location>
</feature>
<comment type="caution">
    <text evidence="2">The sequence shown here is derived from an EMBL/GenBank/DDBJ whole genome shotgun (WGS) entry which is preliminary data.</text>
</comment>
<organism evidence="2 3">
    <name type="scientific">Parvularcula marina</name>
    <dbReference type="NCBI Taxonomy" id="2292771"/>
    <lineage>
        <taxon>Bacteria</taxon>
        <taxon>Pseudomonadati</taxon>
        <taxon>Pseudomonadota</taxon>
        <taxon>Alphaproteobacteria</taxon>
        <taxon>Parvularculales</taxon>
        <taxon>Parvularculaceae</taxon>
        <taxon>Parvularcula</taxon>
    </lineage>
</organism>
<reference evidence="2 3" key="1">
    <citation type="submission" date="2018-08" db="EMBL/GenBank/DDBJ databases">
        <title>Parvularcula sp. SM1705, isolated from surface water of the South Sea China.</title>
        <authorList>
            <person name="Sun L."/>
        </authorList>
    </citation>
    <scope>NUCLEOTIDE SEQUENCE [LARGE SCALE GENOMIC DNA]</scope>
    <source>
        <strain evidence="2 3">SM1705</strain>
    </source>
</reference>
<dbReference type="OrthoDB" id="7690273at2"/>
<accession>A0A371RGY9</accession>
<name>A0A371RGY9_9PROT</name>
<dbReference type="AlphaFoldDB" id="A0A371RGY9"/>
<evidence type="ECO:0000313" key="2">
    <source>
        <dbReference type="EMBL" id="RFB04728.1"/>
    </source>
</evidence>
<protein>
    <recommendedName>
        <fullName evidence="4">Flagellar protein FlgJ N-terminal domain-containing protein</fullName>
    </recommendedName>
</protein>
<proteinExistence type="predicted"/>
<evidence type="ECO:0008006" key="4">
    <source>
        <dbReference type="Google" id="ProtNLM"/>
    </source>
</evidence>
<evidence type="ECO:0000256" key="1">
    <source>
        <dbReference type="SAM" id="MobiDB-lite"/>
    </source>
</evidence>